<gene>
    <name evidence="1" type="primary">NCL1_38166</name>
    <name evidence="1" type="ORF">TNCT_73171</name>
</gene>
<protein>
    <submittedName>
        <fullName evidence="1">MAM and LDL-receptor class A domain-containing protein 2</fullName>
    </submittedName>
</protein>
<reference evidence="1" key="1">
    <citation type="submission" date="2020-07" db="EMBL/GenBank/DDBJ databases">
        <title>Multicomponent nature underlies the extraordinary mechanical properties of spider dragline silk.</title>
        <authorList>
            <person name="Kono N."/>
            <person name="Nakamura H."/>
            <person name="Mori M."/>
            <person name="Yoshida Y."/>
            <person name="Ohtoshi R."/>
            <person name="Malay A.D."/>
            <person name="Moran D.A.P."/>
            <person name="Tomita M."/>
            <person name="Numata K."/>
            <person name="Arakawa K."/>
        </authorList>
    </citation>
    <scope>NUCLEOTIDE SEQUENCE</scope>
</reference>
<dbReference type="Proteomes" id="UP000887116">
    <property type="component" value="Unassembled WGS sequence"/>
</dbReference>
<proteinExistence type="predicted"/>
<evidence type="ECO:0000313" key="1">
    <source>
        <dbReference type="EMBL" id="GFR28396.1"/>
    </source>
</evidence>
<comment type="caution">
    <text evidence="1">The sequence shown here is derived from an EMBL/GenBank/DDBJ whole genome shotgun (WGS) entry which is preliminary data.</text>
</comment>
<evidence type="ECO:0000313" key="2">
    <source>
        <dbReference type="Proteomes" id="UP000887116"/>
    </source>
</evidence>
<organism evidence="1 2">
    <name type="scientific">Trichonephila clavata</name>
    <name type="common">Joro spider</name>
    <name type="synonym">Nephila clavata</name>
    <dbReference type="NCBI Taxonomy" id="2740835"/>
    <lineage>
        <taxon>Eukaryota</taxon>
        <taxon>Metazoa</taxon>
        <taxon>Ecdysozoa</taxon>
        <taxon>Arthropoda</taxon>
        <taxon>Chelicerata</taxon>
        <taxon>Arachnida</taxon>
        <taxon>Araneae</taxon>
        <taxon>Araneomorphae</taxon>
        <taxon>Entelegynae</taxon>
        <taxon>Araneoidea</taxon>
        <taxon>Nephilidae</taxon>
        <taxon>Trichonephila</taxon>
    </lineage>
</organism>
<dbReference type="EMBL" id="BMAO01009057">
    <property type="protein sequence ID" value="GFR28396.1"/>
    <property type="molecule type" value="Genomic_DNA"/>
</dbReference>
<accession>A0A8X6HQL7</accession>
<dbReference type="OrthoDB" id="409956at2759"/>
<name>A0A8X6HQL7_TRICU</name>
<sequence>MDVFSAPSPVHSTLQSSLLYGNPNITYCLSFWYLALETEEGATLLVRAHYNDTHKELWKLTRDNSLQTYYHYGQLNVTLASNFTYVPQWRRFSDVEDISCYKGQGALK</sequence>
<dbReference type="AlphaFoldDB" id="A0A8X6HQL7"/>
<keyword evidence="2" id="KW-1185">Reference proteome</keyword>